<evidence type="ECO:0000313" key="2">
    <source>
        <dbReference type="EMBL" id="WAX56145.1"/>
    </source>
</evidence>
<evidence type="ECO:0000259" key="1">
    <source>
        <dbReference type="Pfam" id="PF05076"/>
    </source>
</evidence>
<dbReference type="RefSeq" id="WP_269442674.1">
    <property type="nucleotide sequence ID" value="NZ_CP097463.1"/>
</dbReference>
<protein>
    <submittedName>
        <fullName evidence="2">Suppressor of fused domain protein</fullName>
    </submittedName>
</protein>
<keyword evidence="3" id="KW-1185">Reference proteome</keyword>
<proteinExistence type="predicted"/>
<organism evidence="2 3">
    <name type="scientific">Jatrophihabitans cynanchi</name>
    <dbReference type="NCBI Taxonomy" id="2944128"/>
    <lineage>
        <taxon>Bacteria</taxon>
        <taxon>Bacillati</taxon>
        <taxon>Actinomycetota</taxon>
        <taxon>Actinomycetes</taxon>
        <taxon>Jatrophihabitantales</taxon>
        <taxon>Jatrophihabitantaceae</taxon>
        <taxon>Jatrophihabitans</taxon>
    </lineage>
</organism>
<sequence>MQDGRSEDVLAGIDALLQEHFGQSPVRASVSFVGVEPVEVLRFEPVPGERAYLSLGMARRPMTGAGELVQQADGPRAELLLQLRDPTDSFGDVWRSLAVLAAAPAVEGVVYSPGMTVDLGAPLAAGVRCSGVLVHESVIGGVDTVAGRVDVLQVVPATATELAWCRVHGSAALRERWAGQELDLLDLARPAADLT</sequence>
<name>A0ABY7JWU2_9ACTN</name>
<feature type="domain" description="Suppressor of fused-like" evidence="1">
    <location>
        <begin position="35"/>
        <end position="190"/>
    </location>
</feature>
<accession>A0ABY7JWU2</accession>
<evidence type="ECO:0000313" key="3">
    <source>
        <dbReference type="Proteomes" id="UP001164693"/>
    </source>
</evidence>
<gene>
    <name evidence="2" type="ORF">M6B22_16605</name>
</gene>
<dbReference type="Proteomes" id="UP001164693">
    <property type="component" value="Chromosome"/>
</dbReference>
<dbReference type="EMBL" id="CP097463">
    <property type="protein sequence ID" value="WAX56145.1"/>
    <property type="molecule type" value="Genomic_DNA"/>
</dbReference>
<dbReference type="Pfam" id="PF05076">
    <property type="entry name" value="SUFU"/>
    <property type="match status" value="1"/>
</dbReference>
<reference evidence="2" key="1">
    <citation type="submission" date="2022-05" db="EMBL/GenBank/DDBJ databases">
        <title>Jatrophihabitans sp. SB3-54 whole genome sequence.</title>
        <authorList>
            <person name="Suh M.K."/>
            <person name="Eom M.K."/>
            <person name="Kim J.S."/>
            <person name="Kim H.S."/>
            <person name="Do H.E."/>
            <person name="Shin Y.K."/>
            <person name="Lee J.-S."/>
        </authorList>
    </citation>
    <scope>NUCLEOTIDE SEQUENCE</scope>
    <source>
        <strain evidence="2">SB3-54</strain>
    </source>
</reference>
<dbReference type="InterPro" id="IPR020941">
    <property type="entry name" value="SUFU-like_domain"/>
</dbReference>